<dbReference type="InterPro" id="IPR029442">
    <property type="entry name" value="GyrI-like"/>
</dbReference>
<dbReference type="KEGG" id="sapp:SAC06_09585"/>
<gene>
    <name evidence="2" type="ORF">SAC06_09585</name>
</gene>
<dbReference type="AlphaFoldDB" id="A0AAU7V6J0"/>
<name>A0AAU7V6J0_9ACTO</name>
<accession>A0AAU7V6J0</accession>
<dbReference type="InterPro" id="IPR011256">
    <property type="entry name" value="Reg_factor_effector_dom_sf"/>
</dbReference>
<proteinExistence type="predicted"/>
<dbReference type="SUPFAM" id="SSF55136">
    <property type="entry name" value="Probable bacterial effector-binding domain"/>
    <property type="match status" value="1"/>
</dbReference>
<feature type="domain" description="GyrI-like small molecule binding" evidence="1">
    <location>
        <begin position="2"/>
        <end position="174"/>
    </location>
</feature>
<dbReference type="RefSeq" id="WP_350258082.1">
    <property type="nucleotide sequence ID" value="NZ_CP138335.1"/>
</dbReference>
<protein>
    <submittedName>
        <fullName evidence="2">GyrI-like domain-containing protein</fullName>
    </submittedName>
</protein>
<dbReference type="Pfam" id="PF06445">
    <property type="entry name" value="GyrI-like"/>
    <property type="match status" value="1"/>
</dbReference>
<reference evidence="2" key="1">
    <citation type="submission" date="2023-11" db="EMBL/GenBank/DDBJ databases">
        <title>Scrofimicrobium hongkongense sp. nov., isolated from a patient with peritonitis.</title>
        <authorList>
            <person name="Lao H.Y."/>
            <person name="Wong A.Y.P."/>
            <person name="Ng T.L."/>
            <person name="Wong R.Y.L."/>
            <person name="Yau M.C.Y."/>
            <person name="Lam J.Y.W."/>
            <person name="Siu G.K.H."/>
        </authorList>
    </citation>
    <scope>NUCLEOTIDE SEQUENCE</scope>
    <source>
        <strain evidence="2">R131</strain>
    </source>
</reference>
<evidence type="ECO:0000313" key="2">
    <source>
        <dbReference type="EMBL" id="XBW07881.1"/>
    </source>
</evidence>
<evidence type="ECO:0000259" key="1">
    <source>
        <dbReference type="Pfam" id="PF06445"/>
    </source>
</evidence>
<sequence length="177" mass="20168">MTVPPMRYLRLDGHGDPNTSPLFQASLETLYPVSYQLKFASKQAGRDYVIPPLEGLWWAEDPGVFAQTDDRSQWQWSLLHLVPEWISEDEAMAAAGATDGPRREELRVDELDEGSCVQILHVGPFSAEGEVLRRLHQEYLPAHGLRPTGIHHEIYLSDFRRTAPERLRTVLRQPVEA</sequence>
<dbReference type="Gene3D" id="3.20.80.10">
    <property type="entry name" value="Regulatory factor, effector binding domain"/>
    <property type="match status" value="1"/>
</dbReference>
<dbReference type="EMBL" id="CP138335">
    <property type="protein sequence ID" value="XBW07881.1"/>
    <property type="molecule type" value="Genomic_DNA"/>
</dbReference>
<organism evidence="2">
    <name type="scientific">Scrofimicrobium appendicitidis</name>
    <dbReference type="NCBI Taxonomy" id="3079930"/>
    <lineage>
        <taxon>Bacteria</taxon>
        <taxon>Bacillati</taxon>
        <taxon>Actinomycetota</taxon>
        <taxon>Actinomycetes</taxon>
        <taxon>Actinomycetales</taxon>
        <taxon>Actinomycetaceae</taxon>
        <taxon>Scrofimicrobium</taxon>
    </lineage>
</organism>